<evidence type="ECO:0000313" key="3">
    <source>
        <dbReference type="EMBL" id="QDQ25119.1"/>
    </source>
</evidence>
<evidence type="ECO:0000256" key="2">
    <source>
        <dbReference type="SAM" id="MobiDB-lite"/>
    </source>
</evidence>
<dbReference type="RefSeq" id="WP_143856044.1">
    <property type="nucleotide sequence ID" value="NZ_CP041730.1"/>
</dbReference>
<feature type="coiled-coil region" evidence="1">
    <location>
        <begin position="164"/>
        <end position="224"/>
    </location>
</feature>
<dbReference type="Proteomes" id="UP000317550">
    <property type="component" value="Chromosome"/>
</dbReference>
<accession>A0A516SAE7</accession>
<sequence>MFNTIHTNKRVNRLDSPPPDQPKVGKLNSFKIIVLRERKSESERFENCDAVANHLACQVRLSPSENIKISFRIGKPTSTRCYKAVITKRRFLWIKSREWNIKITSKIVDGLDDVAGVNVRKKKSLARRFSSALRRFFFSTKASRIAKQFTADEKEAPKSITRIKEQLQRNIDSLLSDYNNILAQLALMRTTYNSQKNLISKADRKKMEETYKEKINEAQSLENLRNHMKYFNHITYRLRENPITRHALNEHFNETIADLLGNPDVLLADPLFYALADPNLKQLWIKRCSTANA</sequence>
<feature type="region of interest" description="Disordered" evidence="2">
    <location>
        <begin position="1"/>
        <end position="23"/>
    </location>
</feature>
<reference evidence="4" key="1">
    <citation type="submission" date="2019-07" db="EMBL/GenBank/DDBJ databases">
        <title>Chitinimonas sp. nov., isolated from Ny-Alesund, arctica soil.</title>
        <authorList>
            <person name="Xu Q."/>
            <person name="Peng F."/>
        </authorList>
    </citation>
    <scope>NUCLEOTIDE SEQUENCE [LARGE SCALE GENOMIC DNA]</scope>
    <source>
        <strain evidence="4">R3-44</strain>
    </source>
</reference>
<dbReference type="KEGG" id="cari:FNU76_01415"/>
<name>A0A516SAE7_9NEIS</name>
<gene>
    <name evidence="3" type="ORF">FNU76_01415</name>
</gene>
<protein>
    <submittedName>
        <fullName evidence="3">Uncharacterized protein</fullName>
    </submittedName>
</protein>
<dbReference type="AlphaFoldDB" id="A0A516SAE7"/>
<keyword evidence="4" id="KW-1185">Reference proteome</keyword>
<dbReference type="EMBL" id="CP041730">
    <property type="protein sequence ID" value="QDQ25119.1"/>
    <property type="molecule type" value="Genomic_DNA"/>
</dbReference>
<organism evidence="3 4">
    <name type="scientific">Chitinimonas arctica</name>
    <dbReference type="NCBI Taxonomy" id="2594795"/>
    <lineage>
        <taxon>Bacteria</taxon>
        <taxon>Pseudomonadati</taxon>
        <taxon>Pseudomonadota</taxon>
        <taxon>Betaproteobacteria</taxon>
        <taxon>Neisseriales</taxon>
        <taxon>Chitinibacteraceae</taxon>
        <taxon>Chitinimonas</taxon>
    </lineage>
</organism>
<evidence type="ECO:0000313" key="4">
    <source>
        <dbReference type="Proteomes" id="UP000317550"/>
    </source>
</evidence>
<evidence type="ECO:0000256" key="1">
    <source>
        <dbReference type="SAM" id="Coils"/>
    </source>
</evidence>
<keyword evidence="1" id="KW-0175">Coiled coil</keyword>
<proteinExistence type="predicted"/>